<gene>
    <name evidence="8" type="ORF">H5410_005130</name>
</gene>
<keyword evidence="5 6" id="KW-0009">Actin-binding</keyword>
<dbReference type="GO" id="GO:0007015">
    <property type="term" value="P:actin filament organization"/>
    <property type="evidence" value="ECO:0007669"/>
    <property type="project" value="TreeGrafter"/>
</dbReference>
<evidence type="ECO:0000259" key="7">
    <source>
        <dbReference type="PROSITE" id="PS51456"/>
    </source>
</evidence>
<keyword evidence="2 6" id="KW-0067">ATP-binding</keyword>
<sequence length="309" mass="33972">MAQRVKGTPSLNSIKSLPVGYAFGLNKSETVNAANHRMASNTVSKNGELLNEANGNADGYSEESPYSRLNFSVEESLSSGDDDLSTNAFTPSRVESKWSDTTSYVTKKVQVYDLISYLVCSWSKQVLKVKADDLIPANPDILDGVDDLMQLSYLNEPSVLYNLQYRYNRDMIYTKAGPVLVAVNPFKKVALYSNEYIEAYKRKSIESPHVYAITDMAIREMVRDEVNQSIIISGESGAGKTETAKIAMQYLAALGGGSGIEDEILKTNPILEAFGNAKTLRNDNSSRFGKLIEIHFSETGKISGANIQT</sequence>
<feature type="non-terminal residue" evidence="8">
    <location>
        <position position="309"/>
    </location>
</feature>
<dbReference type="Proteomes" id="UP000824120">
    <property type="component" value="Chromosome 2"/>
</dbReference>
<keyword evidence="1 6" id="KW-0547">Nucleotide-binding</keyword>
<keyword evidence="3 6" id="KW-0518">Myosin</keyword>
<dbReference type="GO" id="GO:0016459">
    <property type="term" value="C:myosin complex"/>
    <property type="evidence" value="ECO:0007669"/>
    <property type="project" value="UniProtKB-KW"/>
</dbReference>
<dbReference type="EMBL" id="JACXVP010000002">
    <property type="protein sequence ID" value="KAG5619912.1"/>
    <property type="molecule type" value="Genomic_DNA"/>
</dbReference>
<dbReference type="GO" id="GO:0000146">
    <property type="term" value="F:microfilament motor activity"/>
    <property type="evidence" value="ECO:0007669"/>
    <property type="project" value="TreeGrafter"/>
</dbReference>
<comment type="caution">
    <text evidence="6">Lacks conserved residue(s) required for the propagation of feature annotation.</text>
</comment>
<evidence type="ECO:0000313" key="8">
    <source>
        <dbReference type="EMBL" id="KAG5619912.1"/>
    </source>
</evidence>
<evidence type="ECO:0000256" key="1">
    <source>
        <dbReference type="ARBA" id="ARBA00022741"/>
    </source>
</evidence>
<dbReference type="SMART" id="SM00242">
    <property type="entry name" value="MYSc"/>
    <property type="match status" value="1"/>
</dbReference>
<name>A0A9J6A6B0_SOLCO</name>
<dbReference type="Gene3D" id="3.40.850.10">
    <property type="entry name" value="Kinesin motor domain"/>
    <property type="match status" value="1"/>
</dbReference>
<proteinExistence type="inferred from homology"/>
<dbReference type="InterPro" id="IPR036961">
    <property type="entry name" value="Kinesin_motor_dom_sf"/>
</dbReference>
<dbReference type="InterPro" id="IPR001609">
    <property type="entry name" value="Myosin_head_motor_dom-like"/>
</dbReference>
<organism evidence="8 9">
    <name type="scientific">Solanum commersonii</name>
    <name type="common">Commerson's wild potato</name>
    <name type="synonym">Commerson's nightshade</name>
    <dbReference type="NCBI Taxonomy" id="4109"/>
    <lineage>
        <taxon>Eukaryota</taxon>
        <taxon>Viridiplantae</taxon>
        <taxon>Streptophyta</taxon>
        <taxon>Embryophyta</taxon>
        <taxon>Tracheophyta</taxon>
        <taxon>Spermatophyta</taxon>
        <taxon>Magnoliopsida</taxon>
        <taxon>eudicotyledons</taxon>
        <taxon>Gunneridae</taxon>
        <taxon>Pentapetalae</taxon>
        <taxon>asterids</taxon>
        <taxon>lamiids</taxon>
        <taxon>Solanales</taxon>
        <taxon>Solanaceae</taxon>
        <taxon>Solanoideae</taxon>
        <taxon>Solaneae</taxon>
        <taxon>Solanum</taxon>
    </lineage>
</organism>
<reference evidence="8 9" key="1">
    <citation type="submission" date="2020-09" db="EMBL/GenBank/DDBJ databases">
        <title>De no assembly of potato wild relative species, Solanum commersonii.</title>
        <authorList>
            <person name="Cho K."/>
        </authorList>
    </citation>
    <scope>NUCLEOTIDE SEQUENCE [LARGE SCALE GENOMIC DNA]</scope>
    <source>
        <strain evidence="8">LZ3.2</strain>
        <tissue evidence="8">Leaf</tissue>
    </source>
</reference>
<dbReference type="GO" id="GO:0016020">
    <property type="term" value="C:membrane"/>
    <property type="evidence" value="ECO:0007669"/>
    <property type="project" value="TreeGrafter"/>
</dbReference>
<dbReference type="PANTHER" id="PTHR13140:SF780">
    <property type="entry name" value="MYOSIN-1"/>
    <property type="match status" value="1"/>
</dbReference>
<comment type="similarity">
    <text evidence="6">Belongs to the TRAFAC class myosin-kinesin ATPase superfamily. Myosin family.</text>
</comment>
<evidence type="ECO:0000256" key="2">
    <source>
        <dbReference type="ARBA" id="ARBA00022840"/>
    </source>
</evidence>
<dbReference type="SUPFAM" id="SSF52540">
    <property type="entry name" value="P-loop containing nucleoside triphosphate hydrolases"/>
    <property type="match status" value="1"/>
</dbReference>
<comment type="caution">
    <text evidence="8">The sequence shown here is derived from an EMBL/GenBank/DDBJ whole genome shotgun (WGS) entry which is preliminary data.</text>
</comment>
<evidence type="ECO:0000313" key="9">
    <source>
        <dbReference type="Proteomes" id="UP000824120"/>
    </source>
</evidence>
<dbReference type="GO" id="GO:0051015">
    <property type="term" value="F:actin filament binding"/>
    <property type="evidence" value="ECO:0007669"/>
    <property type="project" value="TreeGrafter"/>
</dbReference>
<keyword evidence="4 6" id="KW-0505">Motor protein</keyword>
<dbReference type="PRINTS" id="PR00193">
    <property type="entry name" value="MYOSINHEAVY"/>
</dbReference>
<dbReference type="GO" id="GO:0005737">
    <property type="term" value="C:cytoplasm"/>
    <property type="evidence" value="ECO:0007669"/>
    <property type="project" value="TreeGrafter"/>
</dbReference>
<accession>A0A9J6A6B0</accession>
<evidence type="ECO:0000256" key="6">
    <source>
        <dbReference type="PROSITE-ProRule" id="PRU00782"/>
    </source>
</evidence>
<evidence type="ECO:0000256" key="3">
    <source>
        <dbReference type="ARBA" id="ARBA00023123"/>
    </source>
</evidence>
<dbReference type="OrthoDB" id="1303491at2759"/>
<evidence type="ECO:0000256" key="4">
    <source>
        <dbReference type="ARBA" id="ARBA00023175"/>
    </source>
</evidence>
<dbReference type="AlphaFoldDB" id="A0A9J6A6B0"/>
<keyword evidence="9" id="KW-1185">Reference proteome</keyword>
<dbReference type="PROSITE" id="PS51456">
    <property type="entry name" value="MYOSIN_MOTOR"/>
    <property type="match status" value="1"/>
</dbReference>
<protein>
    <recommendedName>
        <fullName evidence="7">Myosin motor domain-containing protein</fullName>
    </recommendedName>
</protein>
<evidence type="ECO:0000256" key="5">
    <source>
        <dbReference type="ARBA" id="ARBA00023203"/>
    </source>
</evidence>
<feature type="domain" description="Myosin motor" evidence="7">
    <location>
        <begin position="143"/>
        <end position="309"/>
    </location>
</feature>
<dbReference type="GO" id="GO:0005524">
    <property type="term" value="F:ATP binding"/>
    <property type="evidence" value="ECO:0007669"/>
    <property type="project" value="UniProtKB-UniRule"/>
</dbReference>
<dbReference type="Pfam" id="PF00063">
    <property type="entry name" value="Myosin_head"/>
    <property type="match status" value="1"/>
</dbReference>
<dbReference type="PANTHER" id="PTHR13140">
    <property type="entry name" value="MYOSIN"/>
    <property type="match status" value="1"/>
</dbReference>
<dbReference type="InterPro" id="IPR027417">
    <property type="entry name" value="P-loop_NTPase"/>
</dbReference>
<feature type="binding site" evidence="6">
    <location>
        <begin position="234"/>
        <end position="241"/>
    </location>
    <ligand>
        <name>ATP</name>
        <dbReference type="ChEBI" id="CHEBI:30616"/>
    </ligand>
</feature>